<sequence>MKNDNSETRPYTDTFIKGMGQLSTINTFNGDVTVKVVRSGRV</sequence>
<dbReference type="Proteomes" id="UP000003835">
    <property type="component" value="Unassembled WGS sequence"/>
</dbReference>
<dbReference type="HOGENOM" id="CLU_3249985_0_0_3"/>
<dbReference type="AlphaFoldDB" id="B4VQ38"/>
<organism evidence="1 2">
    <name type="scientific">Coleofasciculus chthonoplastes PCC 7420</name>
    <dbReference type="NCBI Taxonomy" id="118168"/>
    <lineage>
        <taxon>Bacteria</taxon>
        <taxon>Bacillati</taxon>
        <taxon>Cyanobacteriota</taxon>
        <taxon>Cyanophyceae</taxon>
        <taxon>Coleofasciculales</taxon>
        <taxon>Coleofasciculaceae</taxon>
        <taxon>Coleofasciculus</taxon>
    </lineage>
</organism>
<accession>B4VQ38</accession>
<protein>
    <submittedName>
        <fullName evidence="1">Uncharacterized protein</fullName>
    </submittedName>
</protein>
<dbReference type="EMBL" id="DS989847">
    <property type="protein sequence ID" value="EDX76085.1"/>
    <property type="molecule type" value="Genomic_DNA"/>
</dbReference>
<evidence type="ECO:0000313" key="2">
    <source>
        <dbReference type="Proteomes" id="UP000003835"/>
    </source>
</evidence>
<reference evidence="1 2" key="1">
    <citation type="submission" date="2008-07" db="EMBL/GenBank/DDBJ databases">
        <authorList>
            <person name="Tandeau de Marsac N."/>
            <person name="Ferriera S."/>
            <person name="Johnson J."/>
            <person name="Kravitz S."/>
            <person name="Beeson K."/>
            <person name="Sutton G."/>
            <person name="Rogers Y.-H."/>
            <person name="Friedman R."/>
            <person name="Frazier M."/>
            <person name="Venter J.C."/>
        </authorList>
    </citation>
    <scope>NUCLEOTIDE SEQUENCE [LARGE SCALE GENOMIC DNA]</scope>
    <source>
        <strain evidence="1 2">PCC 7420</strain>
    </source>
</reference>
<proteinExistence type="predicted"/>
<gene>
    <name evidence="1" type="ORF">MC7420_5519</name>
</gene>
<keyword evidence="2" id="KW-1185">Reference proteome</keyword>
<evidence type="ECO:0000313" key="1">
    <source>
        <dbReference type="EMBL" id="EDX76085.1"/>
    </source>
</evidence>
<name>B4VQ38_9CYAN</name>